<sequence length="33" mass="4258">MCFRAENRLEFFSLEFQKILIKRYYIHYVLMRV</sequence>
<protein>
    <submittedName>
        <fullName evidence="1">Uncharacterized protein</fullName>
    </submittedName>
</protein>
<keyword evidence="2" id="KW-1185">Reference proteome</keyword>
<gene>
    <name evidence="1" type="ORF">CAEBREN_00239</name>
</gene>
<evidence type="ECO:0000313" key="1">
    <source>
        <dbReference type="EMBL" id="EGT47510.1"/>
    </source>
</evidence>
<proteinExistence type="predicted"/>
<dbReference type="EMBL" id="GL379820">
    <property type="protein sequence ID" value="EGT47510.1"/>
    <property type="molecule type" value="Genomic_DNA"/>
</dbReference>
<reference evidence="2" key="1">
    <citation type="submission" date="2011-07" db="EMBL/GenBank/DDBJ databases">
        <authorList>
            <consortium name="Caenorhabditis brenneri Sequencing and Analysis Consortium"/>
            <person name="Wilson R.K."/>
        </authorList>
    </citation>
    <scope>NUCLEOTIDE SEQUENCE [LARGE SCALE GENOMIC DNA]</scope>
    <source>
        <strain evidence="2">PB2801</strain>
    </source>
</reference>
<accession>G0MY69</accession>
<dbReference type="AlphaFoldDB" id="G0MY69"/>
<name>G0MY69_CAEBE</name>
<organism evidence="2">
    <name type="scientific">Caenorhabditis brenneri</name>
    <name type="common">Nematode worm</name>
    <dbReference type="NCBI Taxonomy" id="135651"/>
    <lineage>
        <taxon>Eukaryota</taxon>
        <taxon>Metazoa</taxon>
        <taxon>Ecdysozoa</taxon>
        <taxon>Nematoda</taxon>
        <taxon>Chromadorea</taxon>
        <taxon>Rhabditida</taxon>
        <taxon>Rhabditina</taxon>
        <taxon>Rhabditomorpha</taxon>
        <taxon>Rhabditoidea</taxon>
        <taxon>Rhabditidae</taxon>
        <taxon>Peloderinae</taxon>
        <taxon>Caenorhabditis</taxon>
    </lineage>
</organism>
<dbReference type="HOGENOM" id="CLU_3385236_0_0_1"/>
<dbReference type="InParanoid" id="G0MY69"/>
<evidence type="ECO:0000313" key="2">
    <source>
        <dbReference type="Proteomes" id="UP000008068"/>
    </source>
</evidence>
<dbReference type="Proteomes" id="UP000008068">
    <property type="component" value="Unassembled WGS sequence"/>
</dbReference>